<dbReference type="EMBL" id="CAJVRM010000607">
    <property type="protein sequence ID" value="CAG8982405.1"/>
    <property type="molecule type" value="Genomic_DNA"/>
</dbReference>
<keyword evidence="2" id="KW-1185">Reference proteome</keyword>
<protein>
    <submittedName>
        <fullName evidence="1">Uncharacterized protein</fullName>
    </submittedName>
</protein>
<name>A0A9N9M0G2_9HELO</name>
<evidence type="ECO:0000313" key="2">
    <source>
        <dbReference type="Proteomes" id="UP000701801"/>
    </source>
</evidence>
<sequence length="544" mass="62137">MVESWPDTVSRQINGEVDEASAKKDSKQGCDIKVSEEMLRLLREINEKMAAEKAQDDRSAVPLENFTDSKFLPWFQVTHRGQDFIGGGTRSYRSTFQYRDDLQPVVDLIREAIGNFWVVPDDGRLRLRLQAKSLGPLGRDTAVSAIKAVALLNTKFHEVAGRGLRIYDFDPWNSKYVEYNFGKGDTMLIDNLPQFSSILRGQVGWESSFRDVLSKRRKLCFCPVGFPIEKSINDSRKDEDYVAPWDRLMGLAKLPKELLWDEERGEHCPYFTSPSVTGPESYGRLQNIENSTFQNLVTKHLYGGKFSEYYRGEPDPLSYDFHITFFETLVAGDESDSSRWRIGDFPEGSGLASLRRSTCSVLCLNDPSLTFFTIVLLLPEGKFFDWHPWELKYFPVAITTMLNAVINILGGVTRKWDQLDQYLTRLLFEDFMRPKQYSNLLFDDENFTRSQRYFWAIGCLEEFILSIGDNIDECARFYNGMVKPGLDNGSALVLGSIIQINPNLCSRSAGFFSSIDETEGISKGCRKIVPYPREIVEPAKCVQE</sequence>
<comment type="caution">
    <text evidence="1">The sequence shown here is derived from an EMBL/GenBank/DDBJ whole genome shotgun (WGS) entry which is preliminary data.</text>
</comment>
<dbReference type="AlphaFoldDB" id="A0A9N9M0G2"/>
<gene>
    <name evidence="1" type="ORF">HYALB_00007527</name>
</gene>
<reference evidence="1" key="1">
    <citation type="submission" date="2021-07" db="EMBL/GenBank/DDBJ databases">
        <authorList>
            <person name="Durling M."/>
        </authorList>
    </citation>
    <scope>NUCLEOTIDE SEQUENCE</scope>
</reference>
<organism evidence="1 2">
    <name type="scientific">Hymenoscyphus albidus</name>
    <dbReference type="NCBI Taxonomy" id="595503"/>
    <lineage>
        <taxon>Eukaryota</taxon>
        <taxon>Fungi</taxon>
        <taxon>Dikarya</taxon>
        <taxon>Ascomycota</taxon>
        <taxon>Pezizomycotina</taxon>
        <taxon>Leotiomycetes</taxon>
        <taxon>Helotiales</taxon>
        <taxon>Helotiaceae</taxon>
        <taxon>Hymenoscyphus</taxon>
    </lineage>
</organism>
<accession>A0A9N9M0G2</accession>
<evidence type="ECO:0000313" key="1">
    <source>
        <dbReference type="EMBL" id="CAG8982405.1"/>
    </source>
</evidence>
<dbReference type="OrthoDB" id="426293at2759"/>
<proteinExistence type="predicted"/>
<dbReference type="Proteomes" id="UP000701801">
    <property type="component" value="Unassembled WGS sequence"/>
</dbReference>